<evidence type="ECO:0000256" key="1">
    <source>
        <dbReference type="SAM" id="MobiDB-lite"/>
    </source>
</evidence>
<keyword evidence="5" id="KW-1185">Reference proteome</keyword>
<dbReference type="InterPro" id="IPR041622">
    <property type="entry name" value="SLATT_fungi"/>
</dbReference>
<evidence type="ECO:0000313" key="4">
    <source>
        <dbReference type="EMBL" id="KAK4092750.1"/>
    </source>
</evidence>
<protein>
    <recommendedName>
        <fullName evidence="3">SMODS and SLOG-associating 2TM effector domain-containing protein</fullName>
    </recommendedName>
</protein>
<keyword evidence="2" id="KW-0812">Transmembrane</keyword>
<keyword evidence="2" id="KW-0472">Membrane</keyword>
<accession>A0ABR0C993</accession>
<keyword evidence="2" id="KW-1133">Transmembrane helix</keyword>
<sequence>MASPRNQGLHEKSGTRPASSVPMSGETMAYLGIETRSPTTRHKRLSSNTEPLNQEEDVLPIASKDIQPRQSATPKSNTITSTGSKEPAPMRSEPVAPQKSIPTPLEKSSPLGAGNDEDGTTEGTQRSHSTIVTKAPSPVLSPAFSGTDKTVLKSGLADDAASEDDSACCCCLQFVDDPSRKLELYGLQFWFNPRGCSTRFKKAIIDILLVIQLAIGAALTALSSQGNQTSRPSNENRLLTAVTVLSAINTAVSGLIALLRGRDIIGNLKF</sequence>
<feature type="transmembrane region" description="Helical" evidence="2">
    <location>
        <begin position="203"/>
        <end position="226"/>
    </location>
</feature>
<dbReference type="Proteomes" id="UP001287286">
    <property type="component" value="Unassembled WGS sequence"/>
</dbReference>
<gene>
    <name evidence="4" type="ORF">Purlil1_2675</name>
</gene>
<feature type="compositionally biased region" description="Polar residues" evidence="1">
    <location>
        <begin position="121"/>
        <end position="132"/>
    </location>
</feature>
<dbReference type="EMBL" id="JAWRVI010000007">
    <property type="protein sequence ID" value="KAK4092750.1"/>
    <property type="molecule type" value="Genomic_DNA"/>
</dbReference>
<feature type="compositionally biased region" description="Polar residues" evidence="1">
    <location>
        <begin position="68"/>
        <end position="84"/>
    </location>
</feature>
<feature type="domain" description="SMODS and SLOG-associating 2TM effector" evidence="3">
    <location>
        <begin position="199"/>
        <end position="263"/>
    </location>
</feature>
<evidence type="ECO:0000313" key="5">
    <source>
        <dbReference type="Proteomes" id="UP001287286"/>
    </source>
</evidence>
<name>A0ABR0C993_PURLI</name>
<dbReference type="Pfam" id="PF18142">
    <property type="entry name" value="SLATT_fungal"/>
    <property type="match status" value="1"/>
</dbReference>
<evidence type="ECO:0000259" key="3">
    <source>
        <dbReference type="Pfam" id="PF18142"/>
    </source>
</evidence>
<proteinExistence type="predicted"/>
<comment type="caution">
    <text evidence="4">The sequence shown here is derived from an EMBL/GenBank/DDBJ whole genome shotgun (WGS) entry which is preliminary data.</text>
</comment>
<feature type="region of interest" description="Disordered" evidence="1">
    <location>
        <begin position="1"/>
        <end position="144"/>
    </location>
</feature>
<dbReference type="NCBIfam" id="NF033635">
    <property type="entry name" value="SLATT_fungal"/>
    <property type="match status" value="1"/>
</dbReference>
<organism evidence="4 5">
    <name type="scientific">Purpureocillium lilacinum</name>
    <name type="common">Paecilomyces lilacinus</name>
    <dbReference type="NCBI Taxonomy" id="33203"/>
    <lineage>
        <taxon>Eukaryota</taxon>
        <taxon>Fungi</taxon>
        <taxon>Dikarya</taxon>
        <taxon>Ascomycota</taxon>
        <taxon>Pezizomycotina</taxon>
        <taxon>Sordariomycetes</taxon>
        <taxon>Hypocreomycetidae</taxon>
        <taxon>Hypocreales</taxon>
        <taxon>Ophiocordycipitaceae</taxon>
        <taxon>Purpureocillium</taxon>
    </lineage>
</organism>
<reference evidence="4 5" key="1">
    <citation type="journal article" date="2024" name="Microbiol. Resour. Announc.">
        <title>Genome annotations for the ascomycete fungi Trichoderma harzianum, Trichoderma aggressivum, and Purpureocillium lilacinum.</title>
        <authorList>
            <person name="Beijen E.P.W."/>
            <person name="Ohm R.A."/>
        </authorList>
    </citation>
    <scope>NUCLEOTIDE SEQUENCE [LARGE SCALE GENOMIC DNA]</scope>
    <source>
        <strain evidence="4 5">CBS 150709</strain>
    </source>
</reference>
<evidence type="ECO:0000256" key="2">
    <source>
        <dbReference type="SAM" id="Phobius"/>
    </source>
</evidence>
<feature type="transmembrane region" description="Helical" evidence="2">
    <location>
        <begin position="238"/>
        <end position="259"/>
    </location>
</feature>